<sequence length="31" mass="3147">MAATSMRHTSAPLTVERFSTPGGRPSTGGNA</sequence>
<feature type="compositionally biased region" description="Polar residues" evidence="1">
    <location>
        <begin position="1"/>
        <end position="12"/>
    </location>
</feature>
<organism evidence="2">
    <name type="scientific">Arundo donax</name>
    <name type="common">Giant reed</name>
    <name type="synonym">Donax arundinaceus</name>
    <dbReference type="NCBI Taxonomy" id="35708"/>
    <lineage>
        <taxon>Eukaryota</taxon>
        <taxon>Viridiplantae</taxon>
        <taxon>Streptophyta</taxon>
        <taxon>Embryophyta</taxon>
        <taxon>Tracheophyta</taxon>
        <taxon>Spermatophyta</taxon>
        <taxon>Magnoliopsida</taxon>
        <taxon>Liliopsida</taxon>
        <taxon>Poales</taxon>
        <taxon>Poaceae</taxon>
        <taxon>PACMAD clade</taxon>
        <taxon>Arundinoideae</taxon>
        <taxon>Arundineae</taxon>
        <taxon>Arundo</taxon>
    </lineage>
</organism>
<reference evidence="2" key="1">
    <citation type="submission" date="2014-09" db="EMBL/GenBank/DDBJ databases">
        <authorList>
            <person name="Magalhaes I.L.F."/>
            <person name="Oliveira U."/>
            <person name="Santos F.R."/>
            <person name="Vidigal T.H.D.A."/>
            <person name="Brescovit A.D."/>
            <person name="Santos A.J."/>
        </authorList>
    </citation>
    <scope>NUCLEOTIDE SEQUENCE</scope>
    <source>
        <tissue evidence="2">Shoot tissue taken approximately 20 cm above the soil surface</tissue>
    </source>
</reference>
<dbReference type="EMBL" id="GBRH01264373">
    <property type="protein sequence ID" value="JAD33522.1"/>
    <property type="molecule type" value="Transcribed_RNA"/>
</dbReference>
<evidence type="ECO:0000313" key="2">
    <source>
        <dbReference type="EMBL" id="JAD33522.1"/>
    </source>
</evidence>
<dbReference type="AlphaFoldDB" id="A0A0A8ZF86"/>
<proteinExistence type="predicted"/>
<feature type="region of interest" description="Disordered" evidence="1">
    <location>
        <begin position="1"/>
        <end position="31"/>
    </location>
</feature>
<reference evidence="2" key="2">
    <citation type="journal article" date="2015" name="Data Brief">
        <title>Shoot transcriptome of the giant reed, Arundo donax.</title>
        <authorList>
            <person name="Barrero R.A."/>
            <person name="Guerrero F.D."/>
            <person name="Moolhuijzen P."/>
            <person name="Goolsby J.A."/>
            <person name="Tidwell J."/>
            <person name="Bellgard S.E."/>
            <person name="Bellgard M.I."/>
        </authorList>
    </citation>
    <scope>NUCLEOTIDE SEQUENCE</scope>
    <source>
        <tissue evidence="2">Shoot tissue taken approximately 20 cm above the soil surface</tissue>
    </source>
</reference>
<protein>
    <submittedName>
        <fullName evidence="2">Uncharacterized protein</fullName>
    </submittedName>
</protein>
<accession>A0A0A8ZF86</accession>
<evidence type="ECO:0000256" key="1">
    <source>
        <dbReference type="SAM" id="MobiDB-lite"/>
    </source>
</evidence>
<name>A0A0A8ZF86_ARUDO</name>